<dbReference type="RefSeq" id="WP_119917921.1">
    <property type="nucleotide sequence ID" value="NZ_QYYA01000002.1"/>
</dbReference>
<dbReference type="Proteomes" id="UP000283734">
    <property type="component" value="Unassembled WGS sequence"/>
</dbReference>
<sequence>MRLPEDVETIWQHHGKLAAIRYLHSEYQLGWRYATLCITRQSPHLVHLEPLLIANRWHYLSLTGMFAVGIVLDYWLDHAF</sequence>
<dbReference type="AlphaFoldDB" id="A0A418Y014"/>
<name>A0A418Y014_9GAMM</name>
<dbReference type="EMBL" id="QYYA01000002">
    <property type="protein sequence ID" value="RJG18593.1"/>
    <property type="molecule type" value="Genomic_DNA"/>
</dbReference>
<keyword evidence="1" id="KW-0472">Membrane</keyword>
<protein>
    <submittedName>
        <fullName evidence="2">Uncharacterized protein</fullName>
    </submittedName>
</protein>
<reference evidence="2 3" key="1">
    <citation type="submission" date="2018-09" db="EMBL/GenBank/DDBJ databases">
        <title>Alcanivorax profundi sp. nov., isolated from 1000 m-depth seawater of the Mariana Trench.</title>
        <authorList>
            <person name="Liu J."/>
        </authorList>
    </citation>
    <scope>NUCLEOTIDE SEQUENCE [LARGE SCALE GENOMIC DNA]</scope>
    <source>
        <strain evidence="2 3">MTEO17</strain>
    </source>
</reference>
<comment type="caution">
    <text evidence="2">The sequence shown here is derived from an EMBL/GenBank/DDBJ whole genome shotgun (WGS) entry which is preliminary data.</text>
</comment>
<accession>A0A418Y014</accession>
<evidence type="ECO:0000313" key="2">
    <source>
        <dbReference type="EMBL" id="RJG18593.1"/>
    </source>
</evidence>
<evidence type="ECO:0000313" key="3">
    <source>
        <dbReference type="Proteomes" id="UP000283734"/>
    </source>
</evidence>
<organism evidence="2 3">
    <name type="scientific">Alcanivorax profundi</name>
    <dbReference type="NCBI Taxonomy" id="2338368"/>
    <lineage>
        <taxon>Bacteria</taxon>
        <taxon>Pseudomonadati</taxon>
        <taxon>Pseudomonadota</taxon>
        <taxon>Gammaproteobacteria</taxon>
        <taxon>Oceanospirillales</taxon>
        <taxon>Alcanivoracaceae</taxon>
        <taxon>Alcanivorax</taxon>
    </lineage>
</organism>
<feature type="transmembrane region" description="Helical" evidence="1">
    <location>
        <begin position="57"/>
        <end position="76"/>
    </location>
</feature>
<keyword evidence="1" id="KW-0812">Transmembrane</keyword>
<keyword evidence="3" id="KW-1185">Reference proteome</keyword>
<evidence type="ECO:0000256" key="1">
    <source>
        <dbReference type="SAM" id="Phobius"/>
    </source>
</evidence>
<keyword evidence="1" id="KW-1133">Transmembrane helix</keyword>
<gene>
    <name evidence="2" type="ORF">D4A39_09005</name>
</gene>
<proteinExistence type="predicted"/>